<evidence type="ECO:0000313" key="2">
    <source>
        <dbReference type="EMBL" id="WOT05091.1"/>
    </source>
</evidence>
<dbReference type="Proteomes" id="UP001529491">
    <property type="component" value="Chromosome"/>
</dbReference>
<proteinExistence type="predicted"/>
<accession>A0ABZ0JXZ4</accession>
<keyword evidence="1" id="KW-0732">Signal</keyword>
<sequence length="106" mass="11278">MKGLLKKTATLRAAAFFGAATTAAGAVSLTSQPVELAFNAACDSKYNSSLPASHPQNRCASPSHDLSWTSWLSGKSPTSQLHFTELFELLYGHKSAPNNHSPMKGE</sequence>
<name>A0ABZ0JXZ4_9GAMM</name>
<feature type="chain" id="PRO_5045427397" evidence="1">
    <location>
        <begin position="27"/>
        <end position="106"/>
    </location>
</feature>
<organism evidence="2 3">
    <name type="scientific">Shewanella youngdeokensis</name>
    <dbReference type="NCBI Taxonomy" id="2999068"/>
    <lineage>
        <taxon>Bacteria</taxon>
        <taxon>Pseudomonadati</taxon>
        <taxon>Pseudomonadota</taxon>
        <taxon>Gammaproteobacteria</taxon>
        <taxon>Alteromonadales</taxon>
        <taxon>Shewanellaceae</taxon>
        <taxon>Shewanella</taxon>
    </lineage>
</organism>
<dbReference type="RefSeq" id="WP_310472729.1">
    <property type="nucleotide sequence ID" value="NZ_CP136522.1"/>
</dbReference>
<reference evidence="2 3" key="1">
    <citation type="submission" date="2023-10" db="EMBL/GenBank/DDBJ databases">
        <title>Complete genome sequence of Shewanella sp. DAU334.</title>
        <authorList>
            <person name="Lee Y.-S."/>
            <person name="Jeong H.-R."/>
            <person name="Hwang E.-J."/>
            <person name="Choi Y.-L."/>
            <person name="Kim G.-D."/>
        </authorList>
    </citation>
    <scope>NUCLEOTIDE SEQUENCE [LARGE SCALE GENOMIC DNA]</scope>
    <source>
        <strain evidence="2 3">DAU334</strain>
    </source>
</reference>
<evidence type="ECO:0000313" key="3">
    <source>
        <dbReference type="Proteomes" id="UP001529491"/>
    </source>
</evidence>
<protein>
    <submittedName>
        <fullName evidence="2">Uncharacterized protein</fullName>
    </submittedName>
</protein>
<keyword evidence="3" id="KW-1185">Reference proteome</keyword>
<dbReference type="EMBL" id="CP136522">
    <property type="protein sequence ID" value="WOT05091.1"/>
    <property type="molecule type" value="Genomic_DNA"/>
</dbReference>
<gene>
    <name evidence="2" type="ORF">RGE70_17625</name>
</gene>
<feature type="signal peptide" evidence="1">
    <location>
        <begin position="1"/>
        <end position="26"/>
    </location>
</feature>
<evidence type="ECO:0000256" key="1">
    <source>
        <dbReference type="SAM" id="SignalP"/>
    </source>
</evidence>